<organism evidence="2 3">
    <name type="scientific">Tessaracoccus palaemonis</name>
    <dbReference type="NCBI Taxonomy" id="2829499"/>
    <lineage>
        <taxon>Bacteria</taxon>
        <taxon>Bacillati</taxon>
        <taxon>Actinomycetota</taxon>
        <taxon>Actinomycetes</taxon>
        <taxon>Propionibacteriales</taxon>
        <taxon>Propionibacteriaceae</taxon>
        <taxon>Tessaracoccus</taxon>
    </lineage>
</organism>
<dbReference type="Proteomes" id="UP000824504">
    <property type="component" value="Chromosome"/>
</dbReference>
<evidence type="ECO:0000313" key="3">
    <source>
        <dbReference type="Proteomes" id="UP000824504"/>
    </source>
</evidence>
<evidence type="ECO:0000259" key="1">
    <source>
        <dbReference type="Pfam" id="PF08818"/>
    </source>
</evidence>
<accession>A0ABX8SKB4</accession>
<dbReference type="RefSeq" id="WP_219082626.1">
    <property type="nucleotide sequence ID" value="NZ_CP079216.1"/>
</dbReference>
<name>A0ABX8SKB4_9ACTN</name>
<evidence type="ECO:0000313" key="2">
    <source>
        <dbReference type="EMBL" id="QXT63085.1"/>
    </source>
</evidence>
<feature type="domain" description="YdhG-like" evidence="1">
    <location>
        <begin position="24"/>
        <end position="108"/>
    </location>
</feature>
<gene>
    <name evidence="2" type="ORF">KDB89_00920</name>
</gene>
<dbReference type="EMBL" id="CP079216">
    <property type="protein sequence ID" value="QXT63085.1"/>
    <property type="molecule type" value="Genomic_DNA"/>
</dbReference>
<dbReference type="Pfam" id="PF08818">
    <property type="entry name" value="DUF1801"/>
    <property type="match status" value="1"/>
</dbReference>
<reference evidence="2 3" key="1">
    <citation type="submission" date="2021-07" db="EMBL/GenBank/DDBJ databases">
        <title>complete genome sequencing of Tessaracoccus sp.J1M15.</title>
        <authorList>
            <person name="Bae J.-W."/>
            <person name="Kim D.-y."/>
        </authorList>
    </citation>
    <scope>NUCLEOTIDE SEQUENCE [LARGE SCALE GENOMIC DNA]</scope>
    <source>
        <strain evidence="2 3">J1M15</strain>
    </source>
</reference>
<proteinExistence type="predicted"/>
<dbReference type="InterPro" id="IPR014922">
    <property type="entry name" value="YdhG-like"/>
</dbReference>
<sequence>MGSIDEYLATLDPADAKVIGRCYDVARVVVPDATQGQGYGMPALTHRGKPLLSVMRAKTHFGLYPFSARVVSSLEDQLAGIDHSKGTIRFQADAPLTEELLTSLVAARAAEIEA</sequence>
<keyword evidence="3" id="KW-1185">Reference proteome</keyword>
<protein>
    <submittedName>
        <fullName evidence="2">DUF1801 domain-containing protein</fullName>
    </submittedName>
</protein>